<comment type="caution">
    <text evidence="1">The sequence shown here is derived from an EMBL/GenBank/DDBJ whole genome shotgun (WGS) entry which is preliminary data.</text>
</comment>
<dbReference type="RefSeq" id="WP_063382639.1">
    <property type="nucleotide sequence ID" value="NZ_AUXX01000045.1"/>
</dbReference>
<evidence type="ECO:0000313" key="1">
    <source>
        <dbReference type="EMBL" id="KZN61541.1"/>
    </source>
</evidence>
<gene>
    <name evidence="1" type="ORF">N478_05560</name>
</gene>
<evidence type="ECO:0000313" key="2">
    <source>
        <dbReference type="Proteomes" id="UP000076661"/>
    </source>
</evidence>
<protein>
    <submittedName>
        <fullName evidence="1">Uncharacterized protein</fullName>
    </submittedName>
</protein>
<proteinExistence type="predicted"/>
<name>A0A167JR39_9GAMM</name>
<organism evidence="1 2">
    <name type="scientific">Pseudoalteromonas luteoviolacea S4060-1</name>
    <dbReference type="NCBI Taxonomy" id="1365257"/>
    <lineage>
        <taxon>Bacteria</taxon>
        <taxon>Pseudomonadati</taxon>
        <taxon>Pseudomonadota</taxon>
        <taxon>Gammaproteobacteria</taxon>
        <taxon>Alteromonadales</taxon>
        <taxon>Pseudoalteromonadaceae</taxon>
        <taxon>Pseudoalteromonas</taxon>
    </lineage>
</organism>
<dbReference type="EMBL" id="AUXX01000045">
    <property type="protein sequence ID" value="KZN61541.1"/>
    <property type="molecule type" value="Genomic_DNA"/>
</dbReference>
<accession>A0A167JR39</accession>
<dbReference type="AlphaFoldDB" id="A0A167JR39"/>
<sequence length="100" mass="11507">MISLSVVDQLNVPDDVKGIISLVVRENIELKEQLKEGDDRLITTAEAKEILLCKHKKFWDMAANYDDFPKVIKFGRNYYRLGDVKAFRDKHIKGINGEAK</sequence>
<dbReference type="Proteomes" id="UP000076661">
    <property type="component" value="Unassembled WGS sequence"/>
</dbReference>
<dbReference type="PATRIC" id="fig|1365257.3.peg.4430"/>
<reference evidence="1 2" key="1">
    <citation type="submission" date="2013-07" db="EMBL/GenBank/DDBJ databases">
        <title>Comparative Genomic and Metabolomic Analysis of Twelve Strains of Pseudoalteromonas luteoviolacea.</title>
        <authorList>
            <person name="Vynne N.G."/>
            <person name="Mansson M."/>
            <person name="Gram L."/>
        </authorList>
    </citation>
    <scope>NUCLEOTIDE SEQUENCE [LARGE SCALE GENOMIC DNA]</scope>
    <source>
        <strain evidence="1 2">S4060-1</strain>
    </source>
</reference>